<dbReference type="AlphaFoldDB" id="A0ABD3FG05"/>
<dbReference type="Proteomes" id="UP001632037">
    <property type="component" value="Unassembled WGS sequence"/>
</dbReference>
<reference evidence="1 2" key="1">
    <citation type="submission" date="2024-09" db="EMBL/GenBank/DDBJ databases">
        <title>Genome sequencing and assembly of Phytophthora oleae, isolate VK10A, causative agent of rot of olive drupes.</title>
        <authorList>
            <person name="Conti Taguali S."/>
            <person name="Riolo M."/>
            <person name="La Spada F."/>
            <person name="Cacciola S.O."/>
            <person name="Dionisio G."/>
        </authorList>
    </citation>
    <scope>NUCLEOTIDE SEQUENCE [LARGE SCALE GENOMIC DNA]</scope>
    <source>
        <strain evidence="1 2">VK10A</strain>
    </source>
</reference>
<gene>
    <name evidence="1" type="ORF">V7S43_009862</name>
</gene>
<evidence type="ECO:0000313" key="1">
    <source>
        <dbReference type="EMBL" id="KAL3665234.1"/>
    </source>
</evidence>
<organism evidence="1 2">
    <name type="scientific">Phytophthora oleae</name>
    <dbReference type="NCBI Taxonomy" id="2107226"/>
    <lineage>
        <taxon>Eukaryota</taxon>
        <taxon>Sar</taxon>
        <taxon>Stramenopiles</taxon>
        <taxon>Oomycota</taxon>
        <taxon>Peronosporomycetes</taxon>
        <taxon>Peronosporales</taxon>
        <taxon>Peronosporaceae</taxon>
        <taxon>Phytophthora</taxon>
    </lineage>
</organism>
<proteinExistence type="predicted"/>
<evidence type="ECO:0000313" key="2">
    <source>
        <dbReference type="Proteomes" id="UP001632037"/>
    </source>
</evidence>
<accession>A0ABD3FG05</accession>
<name>A0ABD3FG05_9STRA</name>
<keyword evidence="2" id="KW-1185">Reference proteome</keyword>
<dbReference type="EMBL" id="JBIMZQ010000021">
    <property type="protein sequence ID" value="KAL3665234.1"/>
    <property type="molecule type" value="Genomic_DNA"/>
</dbReference>
<sequence length="99" mass="11424">MEHRFILFLSLFARRYPELNCIRVSFLRSEVSAVDLLQKHGIDIYGETTSLSPNQNHVVMIDDAQAKYADEDFWTTLIKVAPSWLPDNVRFIICATHAL</sequence>
<protein>
    <submittedName>
        <fullName evidence="1">Uncharacterized protein</fullName>
    </submittedName>
</protein>
<comment type="caution">
    <text evidence="1">The sequence shown here is derived from an EMBL/GenBank/DDBJ whole genome shotgun (WGS) entry which is preliminary data.</text>
</comment>